<dbReference type="EMBL" id="UYSL01021631">
    <property type="protein sequence ID" value="VDL78781.1"/>
    <property type="molecule type" value="Genomic_DNA"/>
</dbReference>
<sequence length="111" mass="12171">MASVAGDSEGTVPPLFVYIMYFIHALPFTNSAINWILYGALNGQLQQRYRRTRSTKSTCATKLVVPSTVKAPAMNGSATFLNQPTEQQLSTADDSEMVDVRLLAAHEPTHL</sequence>
<protein>
    <submittedName>
        <fullName evidence="4">G_PROTEIN_RECEP_F1_2 domain-containing protein</fullName>
    </submittedName>
</protein>
<dbReference type="AlphaFoldDB" id="A0A0N4YEP4"/>
<dbReference type="Proteomes" id="UP000271162">
    <property type="component" value="Unassembled WGS sequence"/>
</dbReference>
<accession>A0A0N4YEP4</accession>
<name>A0A0N4YEP4_NIPBR</name>
<keyword evidence="1" id="KW-0472">Membrane</keyword>
<dbReference type="Gene3D" id="1.20.1070.10">
    <property type="entry name" value="Rhodopsin 7-helix transmembrane proteins"/>
    <property type="match status" value="1"/>
</dbReference>
<evidence type="ECO:0000313" key="2">
    <source>
        <dbReference type="EMBL" id="VDL78781.1"/>
    </source>
</evidence>
<reference evidence="2 3" key="2">
    <citation type="submission" date="2018-11" db="EMBL/GenBank/DDBJ databases">
        <authorList>
            <consortium name="Pathogen Informatics"/>
        </authorList>
    </citation>
    <scope>NUCLEOTIDE SEQUENCE [LARGE SCALE GENOMIC DNA]</scope>
</reference>
<dbReference type="STRING" id="27835.A0A0N4YEP4"/>
<keyword evidence="1" id="KW-1133">Transmembrane helix</keyword>
<proteinExistence type="predicted"/>
<keyword evidence="1" id="KW-0812">Transmembrane</keyword>
<evidence type="ECO:0000313" key="3">
    <source>
        <dbReference type="Proteomes" id="UP000271162"/>
    </source>
</evidence>
<keyword evidence="3" id="KW-1185">Reference proteome</keyword>
<feature type="transmembrane region" description="Helical" evidence="1">
    <location>
        <begin position="15"/>
        <end position="41"/>
    </location>
</feature>
<evidence type="ECO:0000313" key="4">
    <source>
        <dbReference type="WBParaSite" id="NBR_0001518601-mRNA-1"/>
    </source>
</evidence>
<evidence type="ECO:0000256" key="1">
    <source>
        <dbReference type="SAM" id="Phobius"/>
    </source>
</evidence>
<dbReference type="WBParaSite" id="NBR_0001518601-mRNA-1">
    <property type="protein sequence ID" value="NBR_0001518601-mRNA-1"/>
    <property type="gene ID" value="NBR_0001518601"/>
</dbReference>
<organism evidence="4">
    <name type="scientific">Nippostrongylus brasiliensis</name>
    <name type="common">Rat hookworm</name>
    <dbReference type="NCBI Taxonomy" id="27835"/>
    <lineage>
        <taxon>Eukaryota</taxon>
        <taxon>Metazoa</taxon>
        <taxon>Ecdysozoa</taxon>
        <taxon>Nematoda</taxon>
        <taxon>Chromadorea</taxon>
        <taxon>Rhabditida</taxon>
        <taxon>Rhabditina</taxon>
        <taxon>Rhabditomorpha</taxon>
        <taxon>Strongyloidea</taxon>
        <taxon>Heligmosomidae</taxon>
        <taxon>Nippostrongylus</taxon>
    </lineage>
</organism>
<reference evidence="4" key="1">
    <citation type="submission" date="2017-02" db="UniProtKB">
        <authorList>
            <consortium name="WormBaseParasite"/>
        </authorList>
    </citation>
    <scope>IDENTIFICATION</scope>
</reference>
<gene>
    <name evidence="2" type="ORF">NBR_LOCUS15187</name>
</gene>